<dbReference type="RefSeq" id="WP_156319600.1">
    <property type="nucleotide sequence ID" value="NZ_CP143575.1"/>
</dbReference>
<sequence>MSIYSLWNPENDEAIFSPGDQKPFSTLIRIDSDKHTHTDKTLEYELHGTVLNEI</sequence>
<dbReference type="EMBL" id="JAGTPW010000009">
    <property type="protein sequence ID" value="MBR8644489.1"/>
    <property type="molecule type" value="Genomic_DNA"/>
</dbReference>
<proteinExistence type="predicted"/>
<organism evidence="1 2">
    <name type="scientific">Peribacillus frigoritolerans</name>
    <dbReference type="NCBI Taxonomy" id="450367"/>
    <lineage>
        <taxon>Bacteria</taxon>
        <taxon>Bacillati</taxon>
        <taxon>Bacillota</taxon>
        <taxon>Bacilli</taxon>
        <taxon>Bacillales</taxon>
        <taxon>Bacillaceae</taxon>
        <taxon>Peribacillus</taxon>
    </lineage>
</organism>
<reference evidence="1" key="1">
    <citation type="submission" date="2021-04" db="EMBL/GenBank/DDBJ databases">
        <title>Whole genome sequencing of Enterococci isolates from hospitalized patients.</title>
        <authorList>
            <person name="Ogoti B.M."/>
            <person name="Onyambu F.G."/>
        </authorList>
    </citation>
    <scope>NUCLEOTIDE SEQUENCE</scope>
    <source>
        <strain evidence="1">242</strain>
    </source>
</reference>
<accession>A0A561CYM2</accession>
<dbReference type="AlphaFoldDB" id="A0A561CYM2"/>
<dbReference type="Proteomes" id="UP000680045">
    <property type="component" value="Unassembled WGS sequence"/>
</dbReference>
<protein>
    <submittedName>
        <fullName evidence="1">Uncharacterized protein</fullName>
    </submittedName>
</protein>
<evidence type="ECO:0000313" key="1">
    <source>
        <dbReference type="EMBL" id="MBR8644489.1"/>
    </source>
</evidence>
<gene>
    <name evidence="1" type="ORF">KEH51_07435</name>
</gene>
<evidence type="ECO:0000313" key="2">
    <source>
        <dbReference type="Proteomes" id="UP000680045"/>
    </source>
</evidence>
<comment type="caution">
    <text evidence="1">The sequence shown here is derived from an EMBL/GenBank/DDBJ whole genome shotgun (WGS) entry which is preliminary data.</text>
</comment>
<name>A0A561CYM2_9BACI</name>